<gene>
    <name evidence="2" type="ORF">K505DRAFT_360066</name>
</gene>
<evidence type="ECO:0008006" key="4">
    <source>
        <dbReference type="Google" id="ProtNLM"/>
    </source>
</evidence>
<reference evidence="2" key="1">
    <citation type="journal article" date="2020" name="Stud. Mycol.">
        <title>101 Dothideomycetes genomes: a test case for predicting lifestyles and emergence of pathogens.</title>
        <authorList>
            <person name="Haridas S."/>
            <person name="Albert R."/>
            <person name="Binder M."/>
            <person name="Bloem J."/>
            <person name="Labutti K."/>
            <person name="Salamov A."/>
            <person name="Andreopoulos B."/>
            <person name="Baker S."/>
            <person name="Barry K."/>
            <person name="Bills G."/>
            <person name="Bluhm B."/>
            <person name="Cannon C."/>
            <person name="Castanera R."/>
            <person name="Culley D."/>
            <person name="Daum C."/>
            <person name="Ezra D."/>
            <person name="Gonzalez J."/>
            <person name="Henrissat B."/>
            <person name="Kuo A."/>
            <person name="Liang C."/>
            <person name="Lipzen A."/>
            <person name="Lutzoni F."/>
            <person name="Magnuson J."/>
            <person name="Mondo S."/>
            <person name="Nolan M."/>
            <person name="Ohm R."/>
            <person name="Pangilinan J."/>
            <person name="Park H.-J."/>
            <person name="Ramirez L."/>
            <person name="Alfaro M."/>
            <person name="Sun H."/>
            <person name="Tritt A."/>
            <person name="Yoshinaga Y."/>
            <person name="Zwiers L.-H."/>
            <person name="Turgeon B."/>
            <person name="Goodwin S."/>
            <person name="Spatafora J."/>
            <person name="Crous P."/>
            <person name="Grigoriev I."/>
        </authorList>
    </citation>
    <scope>NUCLEOTIDE SEQUENCE</scope>
    <source>
        <strain evidence="2">CBS 109.77</strain>
    </source>
</reference>
<dbReference type="AlphaFoldDB" id="A0A6A6XG44"/>
<keyword evidence="3" id="KW-1185">Reference proteome</keyword>
<dbReference type="Proteomes" id="UP000799757">
    <property type="component" value="Unassembled WGS sequence"/>
</dbReference>
<accession>A0A6A6XG44</accession>
<feature type="compositionally biased region" description="Polar residues" evidence="1">
    <location>
        <begin position="34"/>
        <end position="48"/>
    </location>
</feature>
<evidence type="ECO:0000313" key="3">
    <source>
        <dbReference type="Proteomes" id="UP000799757"/>
    </source>
</evidence>
<evidence type="ECO:0000313" key="2">
    <source>
        <dbReference type="EMBL" id="KAF2795540.1"/>
    </source>
</evidence>
<feature type="region of interest" description="Disordered" evidence="1">
    <location>
        <begin position="1"/>
        <end position="49"/>
    </location>
</feature>
<sequence>MYHNTSSNSNTLEKQKSTIEQTSPPISPIPLPDETTTAIEDMNSTTPSMPLLRITNDRPSPTVLNSDPAISSIPTAITATKYHRLPNEILLKILSYVFHFPGKTDEDASTISASDFKLLISPSGSLTQCLSVSKDFAAMSLEALYTHNMIDLSKSWTYHYAFPPVNTRHFLRRLELIVRVTDRSNCPSETVVKGIQYTKLRASWGFKVFTVNDLLDHTPGWKHLKYLTDDSIGFSNLKHLKLRLRVKFQYQNTDVDTQELLRFLEVVEKAGITIKAADVEFEGPRFFVEGCRNSWRFEVKARGSEIRIGRDLTGRDIEVSAPT</sequence>
<dbReference type="OrthoDB" id="3682830at2759"/>
<dbReference type="EMBL" id="MU001855">
    <property type="protein sequence ID" value="KAF2795540.1"/>
    <property type="molecule type" value="Genomic_DNA"/>
</dbReference>
<name>A0A6A6XG44_9PLEO</name>
<evidence type="ECO:0000256" key="1">
    <source>
        <dbReference type="SAM" id="MobiDB-lite"/>
    </source>
</evidence>
<feature type="compositionally biased region" description="Polar residues" evidence="1">
    <location>
        <begin position="1"/>
        <end position="24"/>
    </location>
</feature>
<proteinExistence type="predicted"/>
<protein>
    <recommendedName>
        <fullName evidence="4">F-box domain-containing protein</fullName>
    </recommendedName>
</protein>
<organism evidence="2 3">
    <name type="scientific">Melanomma pulvis-pyrius CBS 109.77</name>
    <dbReference type="NCBI Taxonomy" id="1314802"/>
    <lineage>
        <taxon>Eukaryota</taxon>
        <taxon>Fungi</taxon>
        <taxon>Dikarya</taxon>
        <taxon>Ascomycota</taxon>
        <taxon>Pezizomycotina</taxon>
        <taxon>Dothideomycetes</taxon>
        <taxon>Pleosporomycetidae</taxon>
        <taxon>Pleosporales</taxon>
        <taxon>Melanommataceae</taxon>
        <taxon>Melanomma</taxon>
    </lineage>
</organism>